<keyword evidence="1" id="KW-0472">Membrane</keyword>
<dbReference type="InterPro" id="IPR009883">
    <property type="entry name" value="YgfX"/>
</dbReference>
<evidence type="ECO:0000256" key="1">
    <source>
        <dbReference type="SAM" id="Phobius"/>
    </source>
</evidence>
<dbReference type="EMBL" id="JAEPDI010000001">
    <property type="protein sequence ID" value="MCG7937284.1"/>
    <property type="molecule type" value="Genomic_DNA"/>
</dbReference>
<proteinExistence type="predicted"/>
<comment type="caution">
    <text evidence="2">The sequence shown here is derived from an EMBL/GenBank/DDBJ whole genome shotgun (WGS) entry which is preliminary data.</text>
</comment>
<name>A0A9E4K1I2_9GAMM</name>
<dbReference type="Pfam" id="PF07254">
    <property type="entry name" value="Cpta_toxin"/>
    <property type="match status" value="1"/>
</dbReference>
<keyword evidence="1" id="KW-1133">Transmembrane helix</keyword>
<dbReference type="Proteomes" id="UP000886687">
    <property type="component" value="Unassembled WGS sequence"/>
</dbReference>
<evidence type="ECO:0000313" key="2">
    <source>
        <dbReference type="EMBL" id="MCG7937284.1"/>
    </source>
</evidence>
<evidence type="ECO:0008006" key="4">
    <source>
        <dbReference type="Google" id="ProtNLM"/>
    </source>
</evidence>
<dbReference type="AlphaFoldDB" id="A0A9E4K1I2"/>
<keyword evidence="1" id="KW-0812">Transmembrane</keyword>
<organism evidence="2 3">
    <name type="scientific">Candidatus Thiodiazotropha lotti</name>
    <dbReference type="NCBI Taxonomy" id="2792787"/>
    <lineage>
        <taxon>Bacteria</taxon>
        <taxon>Pseudomonadati</taxon>
        <taxon>Pseudomonadota</taxon>
        <taxon>Gammaproteobacteria</taxon>
        <taxon>Chromatiales</taxon>
        <taxon>Sedimenticolaceae</taxon>
        <taxon>Candidatus Thiodiazotropha</taxon>
    </lineage>
</organism>
<protein>
    <recommendedName>
        <fullName evidence="4">Toxin CptA</fullName>
    </recommendedName>
</protein>
<gene>
    <name evidence="2" type="ORF">JAZ04_00310</name>
</gene>
<accession>A0A9E4K1I2</accession>
<reference evidence="2" key="1">
    <citation type="journal article" date="2021" name="Proc. Natl. Acad. Sci. U.S.A.">
        <title>Global biogeography of chemosynthetic symbionts reveals both localized and globally distributed symbiont groups. .</title>
        <authorList>
            <person name="Osvatic J.T."/>
            <person name="Wilkins L.G.E."/>
            <person name="Leibrecht L."/>
            <person name="Leray M."/>
            <person name="Zauner S."/>
            <person name="Polzin J."/>
            <person name="Camacho Y."/>
            <person name="Gros O."/>
            <person name="van Gils J.A."/>
            <person name="Eisen J.A."/>
            <person name="Petersen J.M."/>
            <person name="Yuen B."/>
        </authorList>
    </citation>
    <scope>NUCLEOTIDE SEQUENCE</scope>
    <source>
        <strain evidence="2">MAGL173</strain>
    </source>
</reference>
<feature type="transmembrane region" description="Helical" evidence="1">
    <location>
        <begin position="27"/>
        <end position="53"/>
    </location>
</feature>
<evidence type="ECO:0000313" key="3">
    <source>
        <dbReference type="Proteomes" id="UP000886687"/>
    </source>
</evidence>
<sequence>MSNRLAAIHIKPGPSRQLMIWHRSLSAMTFLAIITAPIDVALKTLLLMILFLLTRLPVSRKFSPEHVAKAEIKSNGWSKIVLAGGEKYSARLRTDSLVTPWLILLRFSLRERWRHPVMVLFQDALPAEEMRNLRILLKHGSFTREEPIV</sequence>